<gene>
    <name evidence="3" type="ORF">Micbo1qcDRAFT_159959</name>
</gene>
<feature type="compositionally biased region" description="Polar residues" evidence="2">
    <location>
        <begin position="174"/>
        <end position="183"/>
    </location>
</feature>
<dbReference type="STRING" id="196109.A0A136JC21"/>
<dbReference type="PANTHER" id="PTHR43591:SF105">
    <property type="entry name" value="METHYLTRANSFERASE DOMAIN-CONTAINING PROTEIN-RELATED"/>
    <property type="match status" value="1"/>
</dbReference>
<dbReference type="AlphaFoldDB" id="A0A136JC21"/>
<comment type="similarity">
    <text evidence="1">Belongs to the methyltransferase superfamily. LaeA methyltransferase family.</text>
</comment>
<evidence type="ECO:0000256" key="1">
    <source>
        <dbReference type="ARBA" id="ARBA00038158"/>
    </source>
</evidence>
<dbReference type="Pfam" id="PF13489">
    <property type="entry name" value="Methyltransf_23"/>
    <property type="match status" value="1"/>
</dbReference>
<dbReference type="CDD" id="cd02440">
    <property type="entry name" value="AdoMet_MTases"/>
    <property type="match status" value="1"/>
</dbReference>
<evidence type="ECO:0000313" key="4">
    <source>
        <dbReference type="Proteomes" id="UP000070501"/>
    </source>
</evidence>
<dbReference type="InParanoid" id="A0A136JC21"/>
<dbReference type="PANTHER" id="PTHR43591">
    <property type="entry name" value="METHYLTRANSFERASE"/>
    <property type="match status" value="1"/>
</dbReference>
<dbReference type="OrthoDB" id="2013972at2759"/>
<organism evidence="3 4">
    <name type="scientific">Microdochium bolleyi</name>
    <dbReference type="NCBI Taxonomy" id="196109"/>
    <lineage>
        <taxon>Eukaryota</taxon>
        <taxon>Fungi</taxon>
        <taxon>Dikarya</taxon>
        <taxon>Ascomycota</taxon>
        <taxon>Pezizomycotina</taxon>
        <taxon>Sordariomycetes</taxon>
        <taxon>Xylariomycetidae</taxon>
        <taxon>Xylariales</taxon>
        <taxon>Microdochiaceae</taxon>
        <taxon>Microdochium</taxon>
    </lineage>
</organism>
<name>A0A136JC21_9PEZI</name>
<keyword evidence="4" id="KW-1185">Reference proteome</keyword>
<protein>
    <submittedName>
        <fullName evidence="3">S-adenosyl-L-methionine-dependent methyltransferase</fullName>
    </submittedName>
</protein>
<reference evidence="4" key="1">
    <citation type="submission" date="2016-02" db="EMBL/GenBank/DDBJ databases">
        <title>Draft genome sequence of Microdochium bolleyi, a fungal endophyte of beachgrass.</title>
        <authorList>
            <consortium name="DOE Joint Genome Institute"/>
            <person name="David A.S."/>
            <person name="May G."/>
            <person name="Haridas S."/>
            <person name="Lim J."/>
            <person name="Wang M."/>
            <person name="Labutti K."/>
            <person name="Lipzen A."/>
            <person name="Barry K."/>
            <person name="Grigoriev I.V."/>
        </authorList>
    </citation>
    <scope>NUCLEOTIDE SEQUENCE [LARGE SCALE GENOMIC DNA]</scope>
    <source>
        <strain evidence="4">J235TASD1</strain>
    </source>
</reference>
<feature type="region of interest" description="Disordered" evidence="2">
    <location>
        <begin position="1"/>
        <end position="89"/>
    </location>
</feature>
<keyword evidence="3" id="KW-0808">Transferase</keyword>
<feature type="region of interest" description="Disordered" evidence="2">
    <location>
        <begin position="153"/>
        <end position="183"/>
    </location>
</feature>
<dbReference type="Proteomes" id="UP000070501">
    <property type="component" value="Unassembled WGS sequence"/>
</dbReference>
<dbReference type="SUPFAM" id="SSF53335">
    <property type="entry name" value="S-adenosyl-L-methionine-dependent methyltransferases"/>
    <property type="match status" value="1"/>
</dbReference>
<keyword evidence="3" id="KW-0489">Methyltransferase</keyword>
<dbReference type="EMBL" id="KQ964247">
    <property type="protein sequence ID" value="KXJ94700.1"/>
    <property type="molecule type" value="Genomic_DNA"/>
</dbReference>
<evidence type="ECO:0000256" key="2">
    <source>
        <dbReference type="SAM" id="MobiDB-lite"/>
    </source>
</evidence>
<sequence>MAKTPEARSQRRRMRTSVPNVPTIPPPPNMANVIHPGPGGDCSVASPTTGGLGGSDGCSNNYNTDIPLATTESDSDDYDTATAEPPVPELVNDFSTTELTDVESSIDIVSPSSASMTGSDHIGPALVPVEEYASRQNDAVSIFHGPVETRPVVLPSAGEESGSDGHDDQDDGSTILSTRSVNPQDLPYVTENGRLYCGDYYMPIDELELDRLYLFHQVYLQILDSQLTTATLEEPTHILDIGTGSGDWAMDIAEQFPDCEVTGTDIAGVFQRRAPMNCFWEVDDAEFAWERHSDHYDLVHLRNMDGAFRDWRFVYESAYRCLKPGGWIEIMDFVDHHSSGGSLSHFKPTSQIHRFMTSLDKAAEMSGKPRGAEHLEPRMLYEAGYIDVRVTDYSIPLKLNDGGLIGKTWLVAQIATLEALGLRLLTTHLQWTADEVREAANSVKEELLGFSKAPGRSSAALRTRVLLGRKPQGNVRWSVNSTGMTSDWAGERATSAMERPQEDLSNQ</sequence>
<dbReference type="Gene3D" id="3.40.50.150">
    <property type="entry name" value="Vaccinia Virus protein VP39"/>
    <property type="match status" value="1"/>
</dbReference>
<dbReference type="GO" id="GO:0032259">
    <property type="term" value="P:methylation"/>
    <property type="evidence" value="ECO:0007669"/>
    <property type="project" value="UniProtKB-KW"/>
</dbReference>
<accession>A0A136JC21</accession>
<proteinExistence type="inferred from homology"/>
<dbReference type="InterPro" id="IPR029063">
    <property type="entry name" value="SAM-dependent_MTases_sf"/>
</dbReference>
<evidence type="ECO:0000313" key="3">
    <source>
        <dbReference type="EMBL" id="KXJ94700.1"/>
    </source>
</evidence>
<dbReference type="GO" id="GO:0008168">
    <property type="term" value="F:methyltransferase activity"/>
    <property type="evidence" value="ECO:0007669"/>
    <property type="project" value="UniProtKB-KW"/>
</dbReference>